<evidence type="ECO:0000256" key="15">
    <source>
        <dbReference type="SAM" id="MobiDB-lite"/>
    </source>
</evidence>
<reference evidence="18" key="2">
    <citation type="submission" date="2025-08" db="UniProtKB">
        <authorList>
            <consortium name="Ensembl"/>
        </authorList>
    </citation>
    <scope>IDENTIFICATION</scope>
</reference>
<keyword evidence="4" id="KW-0963">Cytoplasm</keyword>
<dbReference type="GO" id="GO:0005737">
    <property type="term" value="C:cytoplasm"/>
    <property type="evidence" value="ECO:0007669"/>
    <property type="project" value="UniProtKB-SubCell"/>
</dbReference>
<dbReference type="CDD" id="cd14409">
    <property type="entry name" value="UBA_SIK2"/>
    <property type="match status" value="1"/>
</dbReference>
<keyword evidence="19" id="KW-1185">Reference proteome</keyword>
<accession>G3WNI4</accession>
<dbReference type="PROSITE" id="PS00108">
    <property type="entry name" value="PROTEIN_KINASE_ST"/>
    <property type="match status" value="1"/>
</dbReference>
<feature type="region of interest" description="Disordered" evidence="15">
    <location>
        <begin position="537"/>
        <end position="556"/>
    </location>
</feature>
<feature type="region of interest" description="Disordered" evidence="15">
    <location>
        <begin position="714"/>
        <end position="756"/>
    </location>
</feature>
<evidence type="ECO:0000256" key="3">
    <source>
        <dbReference type="ARBA" id="ARBA00012513"/>
    </source>
</evidence>
<keyword evidence="9" id="KW-0547">Nucleotide-binding</keyword>
<dbReference type="SMART" id="SM00220">
    <property type="entry name" value="S_TKc"/>
    <property type="match status" value="1"/>
</dbReference>
<dbReference type="GO" id="GO:0035556">
    <property type="term" value="P:intracellular signal transduction"/>
    <property type="evidence" value="ECO:0007669"/>
    <property type="project" value="TreeGrafter"/>
</dbReference>
<keyword evidence="12" id="KW-0460">Magnesium</keyword>
<dbReference type="InterPro" id="IPR008271">
    <property type="entry name" value="Ser/Thr_kinase_AS"/>
</dbReference>
<dbReference type="Pfam" id="PF00069">
    <property type="entry name" value="Pkinase"/>
    <property type="match status" value="1"/>
</dbReference>
<dbReference type="PROSITE" id="PS50030">
    <property type="entry name" value="UBA"/>
    <property type="match status" value="1"/>
</dbReference>
<evidence type="ECO:0000256" key="9">
    <source>
        <dbReference type="ARBA" id="ARBA00022741"/>
    </source>
</evidence>
<evidence type="ECO:0000256" key="2">
    <source>
        <dbReference type="ARBA" id="ARBA00004496"/>
    </source>
</evidence>
<evidence type="ECO:0000256" key="11">
    <source>
        <dbReference type="ARBA" id="ARBA00022840"/>
    </source>
</evidence>
<dbReference type="AlphaFoldDB" id="G3WNI4"/>
<keyword evidence="5" id="KW-0723">Serine/threonine-protein kinase</keyword>
<feature type="region of interest" description="Disordered" evidence="15">
    <location>
        <begin position="776"/>
        <end position="865"/>
    </location>
</feature>
<feature type="region of interest" description="Disordered" evidence="15">
    <location>
        <begin position="613"/>
        <end position="635"/>
    </location>
</feature>
<feature type="compositionally biased region" description="Low complexity" evidence="15">
    <location>
        <begin position="717"/>
        <end position="730"/>
    </location>
</feature>
<protein>
    <recommendedName>
        <fullName evidence="3">non-specific serine/threonine protein kinase</fullName>
        <ecNumber evidence="3">2.7.11.1</ecNumber>
    </recommendedName>
</protein>
<evidence type="ECO:0000256" key="5">
    <source>
        <dbReference type="ARBA" id="ARBA00022527"/>
    </source>
</evidence>
<dbReference type="Pfam" id="PF23312">
    <property type="entry name" value="UBA_SIK3"/>
    <property type="match status" value="1"/>
</dbReference>
<evidence type="ECO:0000256" key="1">
    <source>
        <dbReference type="ARBA" id="ARBA00001946"/>
    </source>
</evidence>
<dbReference type="EC" id="2.7.11.1" evidence="3"/>
<gene>
    <name evidence="18" type="primary">SIK2</name>
</gene>
<keyword evidence="11" id="KW-0067">ATP-binding</keyword>
<evidence type="ECO:0000259" key="17">
    <source>
        <dbReference type="PROSITE" id="PS50030"/>
    </source>
</evidence>
<feature type="compositionally biased region" description="Pro residues" evidence="15">
    <location>
        <begin position="783"/>
        <end position="806"/>
    </location>
</feature>
<proteinExistence type="predicted"/>
<evidence type="ECO:0000256" key="6">
    <source>
        <dbReference type="ARBA" id="ARBA00022553"/>
    </source>
</evidence>
<reference evidence="18" key="3">
    <citation type="submission" date="2025-09" db="UniProtKB">
        <authorList>
            <consortium name="Ensembl"/>
        </authorList>
    </citation>
    <scope>IDENTIFICATION</scope>
</reference>
<dbReference type="STRING" id="9305.ENSSHAP00000016989"/>
<evidence type="ECO:0000259" key="16">
    <source>
        <dbReference type="PROSITE" id="PS50011"/>
    </source>
</evidence>
<evidence type="ECO:0000256" key="10">
    <source>
        <dbReference type="ARBA" id="ARBA00022777"/>
    </source>
</evidence>
<evidence type="ECO:0000256" key="4">
    <source>
        <dbReference type="ARBA" id="ARBA00022490"/>
    </source>
</evidence>
<evidence type="ECO:0000256" key="12">
    <source>
        <dbReference type="ARBA" id="ARBA00022842"/>
    </source>
</evidence>
<evidence type="ECO:0000313" key="18">
    <source>
        <dbReference type="Ensembl" id="ENSSHAP00000016989.2"/>
    </source>
</evidence>
<dbReference type="SUPFAM" id="SSF56112">
    <property type="entry name" value="Protein kinase-like (PK-like)"/>
    <property type="match status" value="1"/>
</dbReference>
<keyword evidence="6" id="KW-0597">Phosphoprotein</keyword>
<dbReference type="Gene3D" id="1.10.510.10">
    <property type="entry name" value="Transferase(Phosphotransferase) domain 1"/>
    <property type="match status" value="1"/>
</dbReference>
<dbReference type="PANTHER" id="PTHR24346:SF38">
    <property type="entry name" value="NON-SPECIFIC SERINE_THREONINE PROTEIN KINASE"/>
    <property type="match status" value="1"/>
</dbReference>
<sequence length="890" mass="100771">MEVIRRQVVQTIIHLVAIKIIDKSQLDAVNLEKIYREVQIMKMLDHPHIIKLYQVMETKSMLYLVTEYAKNGEIFDYLANHGRLNESEARRKFWQILSAVDYCHSRKIVHRDLKAENLLLDNNMNIKIADFGFGNFFKSGEPLATWCGSPPYAAPEVFEGQQYEGPQLDIWSMGVVLYVLVCGALPFDGPTLPILRQRVLEGRFRIPYFMSEECEHLIRRMLVLDPSKRLTIAQIKEHKWMLVEVPVQRPVLYPQEQENEPSLGEYNEQVLRLMHSLGIDQQKTMESLQNKSYNHFAAIYYLLVERLKSHRSSFPVEQRVDARQRRPSTVAEQTVAKAQTVGPPMTIRSQNMRLLRSPILPQTSNVDAFSFPNSGCQAEAAFMEEERVDTPKVNGCLLDPVPPIMMRKGCQSLPSNMMETSIDEGIETEGESEEDPSHAFDAFQSTRCGQRRHTLAEVTNQLVMMPGTGKVFSVNDHPSLGSVDSEYDMGSIQRDLNFLEDNPSLKDIMLANQPAHRLTPPFISIRPANPAMQVLSSQKREAHNRSPVSFREGRRASDTSLTQGLVAFRQHLQNLARTKGILELNKVQLLYEQMGSEAEPSLASAGPQLQDLVNSASQEEATQPQENTSVFSNSVHPQLSRRQSLETQYLQHRLQKPSLLSKAQNTCQLYCKDPPRSLEQQLQEHRLHQKRLFLQKQSQLQAYFNQMQIAENSYPRPNQQLPLPHQEQLSSPPPQPPQPPQFSLAQSLSPVLEPSSEQMQYDPFLSQYRKLQLQPLPSSQVPNSPPPLSSPLQQQPPQPPAAPPPLAFSYQTRELSGAAPPEPDYPTPCQYSMDPAQQSNVAPPDSPRSSGPREPPSSYDPLALSELPGLFDCEMMEAVDPQPSGYVLVN</sequence>
<evidence type="ECO:0000256" key="13">
    <source>
        <dbReference type="ARBA" id="ARBA00047899"/>
    </source>
</evidence>
<dbReference type="InterPro" id="IPR015940">
    <property type="entry name" value="UBA"/>
</dbReference>
<dbReference type="GO" id="GO:0005524">
    <property type="term" value="F:ATP binding"/>
    <property type="evidence" value="ECO:0007669"/>
    <property type="project" value="UniProtKB-KW"/>
</dbReference>
<reference evidence="18 19" key="1">
    <citation type="journal article" date="2011" name="Proc. Natl. Acad. Sci. U.S.A.">
        <title>Genetic diversity and population structure of the endangered marsupial Sarcophilus harrisii (Tasmanian devil).</title>
        <authorList>
            <person name="Miller W."/>
            <person name="Hayes V.M."/>
            <person name="Ratan A."/>
            <person name="Petersen D.C."/>
            <person name="Wittekindt N.E."/>
            <person name="Miller J."/>
            <person name="Walenz B."/>
            <person name="Knight J."/>
            <person name="Qi J."/>
            <person name="Zhao F."/>
            <person name="Wang Q."/>
            <person name="Bedoya-Reina O.C."/>
            <person name="Katiyar N."/>
            <person name="Tomsho L.P."/>
            <person name="Kasson L.M."/>
            <person name="Hardie R.A."/>
            <person name="Woodbridge P."/>
            <person name="Tindall E.A."/>
            <person name="Bertelsen M.F."/>
            <person name="Dixon D."/>
            <person name="Pyecroft S."/>
            <person name="Helgen K.M."/>
            <person name="Lesk A.M."/>
            <person name="Pringle T.H."/>
            <person name="Patterson N."/>
            <person name="Zhang Y."/>
            <person name="Kreiss A."/>
            <person name="Woods G.M."/>
            <person name="Jones M.E."/>
            <person name="Schuster S.C."/>
        </authorList>
    </citation>
    <scope>NUCLEOTIDE SEQUENCE [LARGE SCALE GENOMIC DNA]</scope>
</reference>
<feature type="compositionally biased region" description="Pro residues" evidence="15">
    <location>
        <begin position="731"/>
        <end position="740"/>
    </location>
</feature>
<dbReference type="eggNOG" id="KOG0586">
    <property type="taxonomic scope" value="Eukaryota"/>
</dbReference>
<feature type="domain" description="UBA" evidence="17">
    <location>
        <begin position="265"/>
        <end position="305"/>
    </location>
</feature>
<dbReference type="GO" id="GO:0050321">
    <property type="term" value="F:tau-protein kinase activity"/>
    <property type="evidence" value="ECO:0007669"/>
    <property type="project" value="TreeGrafter"/>
</dbReference>
<dbReference type="InterPro" id="IPR000719">
    <property type="entry name" value="Prot_kinase_dom"/>
</dbReference>
<comment type="catalytic activity">
    <reaction evidence="14">
        <text>L-seryl-[protein] + ATP = O-phospho-L-seryl-[protein] + ADP + H(+)</text>
        <dbReference type="Rhea" id="RHEA:17989"/>
        <dbReference type="Rhea" id="RHEA-COMP:9863"/>
        <dbReference type="Rhea" id="RHEA-COMP:11604"/>
        <dbReference type="ChEBI" id="CHEBI:15378"/>
        <dbReference type="ChEBI" id="CHEBI:29999"/>
        <dbReference type="ChEBI" id="CHEBI:30616"/>
        <dbReference type="ChEBI" id="CHEBI:83421"/>
        <dbReference type="ChEBI" id="CHEBI:456216"/>
        <dbReference type="EC" id="2.7.11.1"/>
    </reaction>
</comment>
<comment type="subcellular location">
    <subcellularLocation>
        <location evidence="2">Cytoplasm</location>
    </subcellularLocation>
</comment>
<keyword evidence="8" id="KW-0479">Metal-binding</keyword>
<dbReference type="InterPro" id="IPR011009">
    <property type="entry name" value="Kinase-like_dom_sf"/>
</dbReference>
<evidence type="ECO:0000256" key="7">
    <source>
        <dbReference type="ARBA" id="ARBA00022679"/>
    </source>
</evidence>
<evidence type="ECO:0000256" key="14">
    <source>
        <dbReference type="ARBA" id="ARBA00048679"/>
    </source>
</evidence>
<dbReference type="GO" id="GO:0000226">
    <property type="term" value="P:microtubule cytoskeleton organization"/>
    <property type="evidence" value="ECO:0007669"/>
    <property type="project" value="TreeGrafter"/>
</dbReference>
<name>G3WNI4_SARHA</name>
<comment type="cofactor">
    <cofactor evidence="1">
        <name>Mg(2+)</name>
        <dbReference type="ChEBI" id="CHEBI:18420"/>
    </cofactor>
</comment>
<evidence type="ECO:0000313" key="19">
    <source>
        <dbReference type="Proteomes" id="UP000007648"/>
    </source>
</evidence>
<dbReference type="GeneTree" id="ENSGT00940000156445"/>
<feature type="compositionally biased region" description="Low complexity" evidence="15">
    <location>
        <begin position="741"/>
        <end position="750"/>
    </location>
</feature>
<feature type="domain" description="Protein kinase" evidence="16">
    <location>
        <begin position="1"/>
        <end position="241"/>
    </location>
</feature>
<dbReference type="HOGENOM" id="CLU_000288_87_0_1"/>
<keyword evidence="10" id="KW-0418">Kinase</keyword>
<comment type="catalytic activity">
    <reaction evidence="13">
        <text>L-threonyl-[protein] + ATP = O-phospho-L-threonyl-[protein] + ADP + H(+)</text>
        <dbReference type="Rhea" id="RHEA:46608"/>
        <dbReference type="Rhea" id="RHEA-COMP:11060"/>
        <dbReference type="Rhea" id="RHEA-COMP:11605"/>
        <dbReference type="ChEBI" id="CHEBI:15378"/>
        <dbReference type="ChEBI" id="CHEBI:30013"/>
        <dbReference type="ChEBI" id="CHEBI:30616"/>
        <dbReference type="ChEBI" id="CHEBI:61977"/>
        <dbReference type="ChEBI" id="CHEBI:456216"/>
        <dbReference type="EC" id="2.7.11.1"/>
    </reaction>
</comment>
<dbReference type="InterPro" id="IPR057380">
    <property type="entry name" value="UBA_SIK1/2/3"/>
</dbReference>
<dbReference type="Ensembl" id="ENSSHAT00000017131.2">
    <property type="protein sequence ID" value="ENSSHAP00000016989.2"/>
    <property type="gene ID" value="ENSSHAG00000014444.2"/>
</dbReference>
<organism evidence="18 19">
    <name type="scientific">Sarcophilus harrisii</name>
    <name type="common">Tasmanian devil</name>
    <name type="synonym">Sarcophilus laniarius</name>
    <dbReference type="NCBI Taxonomy" id="9305"/>
    <lineage>
        <taxon>Eukaryota</taxon>
        <taxon>Metazoa</taxon>
        <taxon>Chordata</taxon>
        <taxon>Craniata</taxon>
        <taxon>Vertebrata</taxon>
        <taxon>Euteleostomi</taxon>
        <taxon>Mammalia</taxon>
        <taxon>Metatheria</taxon>
        <taxon>Dasyuromorphia</taxon>
        <taxon>Dasyuridae</taxon>
        <taxon>Sarcophilus</taxon>
    </lineage>
</organism>
<keyword evidence="7" id="KW-0808">Transferase</keyword>
<dbReference type="Proteomes" id="UP000007648">
    <property type="component" value="Unassembled WGS sequence"/>
</dbReference>
<dbReference type="CDD" id="cd14071">
    <property type="entry name" value="STKc_SIK"/>
    <property type="match status" value="1"/>
</dbReference>
<dbReference type="GO" id="GO:0046872">
    <property type="term" value="F:metal ion binding"/>
    <property type="evidence" value="ECO:0007669"/>
    <property type="project" value="UniProtKB-KW"/>
</dbReference>
<dbReference type="PANTHER" id="PTHR24346">
    <property type="entry name" value="MAP/MICROTUBULE AFFINITY-REGULATING KINASE"/>
    <property type="match status" value="1"/>
</dbReference>
<dbReference type="PROSITE" id="PS50011">
    <property type="entry name" value="PROTEIN_KINASE_DOM"/>
    <property type="match status" value="1"/>
</dbReference>
<evidence type="ECO:0000256" key="8">
    <source>
        <dbReference type="ARBA" id="ARBA00022723"/>
    </source>
</evidence>
<dbReference type="InterPro" id="IPR034672">
    <property type="entry name" value="SIK"/>
</dbReference>
<dbReference type="FunFam" id="1.10.510.10:FF:000154">
    <property type="entry name" value="Serine/threonine-protein kinase SIK2"/>
    <property type="match status" value="1"/>
</dbReference>